<accession>A0A7S3BFM7</accession>
<organism evidence="1">
    <name type="scientific">Prasinoderma singulare</name>
    <dbReference type="NCBI Taxonomy" id="676789"/>
    <lineage>
        <taxon>Eukaryota</taxon>
        <taxon>Viridiplantae</taxon>
        <taxon>Prasinodermophyta</taxon>
        <taxon>Prasinodermophyceae</taxon>
        <taxon>Prasinodermales</taxon>
        <taxon>Prasinodermaceae</taxon>
        <taxon>Prasinoderma</taxon>
    </lineage>
</organism>
<name>A0A7S3BFM7_9VIRI</name>
<dbReference type="PANTHER" id="PTHR23327">
    <property type="entry name" value="RING FINGER PROTEIN 127"/>
    <property type="match status" value="1"/>
</dbReference>
<proteinExistence type="predicted"/>
<protein>
    <submittedName>
        <fullName evidence="1">Uncharacterized protein</fullName>
    </submittedName>
</protein>
<dbReference type="Gene3D" id="3.30.40.10">
    <property type="entry name" value="Zinc/RING finger domain, C3HC4 (zinc finger)"/>
    <property type="match status" value="1"/>
</dbReference>
<dbReference type="Gene3D" id="2.30.130.40">
    <property type="entry name" value="LON domain-like"/>
    <property type="match status" value="1"/>
</dbReference>
<dbReference type="AlphaFoldDB" id="A0A7S3BFM7"/>
<dbReference type="SUPFAM" id="SSF88697">
    <property type="entry name" value="PUA domain-like"/>
    <property type="match status" value="1"/>
</dbReference>
<sequence>MCRTCAFKALRRNEACPYCRAPTARPQQLADLAVDQELEQVLETAEPKAYELRRNQADEEERTIAEALAAATRAVPLFYMGDIAGFEMDTATALHLFEPRYRLMARRALQKAEEAGGEPRFGLILRGGFADGATGRFALIHRHRFQPDGTLDILIVGGEGFTVDAVWTEPVPEFEGAPPLFVADVTPQQE</sequence>
<dbReference type="GO" id="GO:0061630">
    <property type="term" value="F:ubiquitin protein ligase activity"/>
    <property type="evidence" value="ECO:0007669"/>
    <property type="project" value="TreeGrafter"/>
</dbReference>
<reference evidence="1" key="1">
    <citation type="submission" date="2021-01" db="EMBL/GenBank/DDBJ databases">
        <authorList>
            <person name="Corre E."/>
            <person name="Pelletier E."/>
            <person name="Niang G."/>
            <person name="Scheremetjew M."/>
            <person name="Finn R."/>
            <person name="Kale V."/>
            <person name="Holt S."/>
            <person name="Cochrane G."/>
            <person name="Meng A."/>
            <person name="Brown T."/>
            <person name="Cohen L."/>
        </authorList>
    </citation>
    <scope>NUCLEOTIDE SEQUENCE</scope>
    <source>
        <strain evidence="1">RCC927</strain>
    </source>
</reference>
<dbReference type="InterPro" id="IPR046336">
    <property type="entry name" value="Lon_prtase_N_sf"/>
</dbReference>
<gene>
    <name evidence="1" type="ORF">PSIN1315_LOCUS4607</name>
</gene>
<dbReference type="InterPro" id="IPR015947">
    <property type="entry name" value="PUA-like_sf"/>
</dbReference>
<dbReference type="PANTHER" id="PTHR23327:SF42">
    <property type="entry name" value="LON PEPTIDASE N-TERMINAL DOMAIN AND RING FINGER PROTEIN C14F5.10C"/>
    <property type="match status" value="1"/>
</dbReference>
<dbReference type="InterPro" id="IPR013083">
    <property type="entry name" value="Znf_RING/FYVE/PHD"/>
</dbReference>
<dbReference type="EMBL" id="HBHY01007135">
    <property type="protein sequence ID" value="CAE0133733.1"/>
    <property type="molecule type" value="Transcribed_RNA"/>
</dbReference>
<evidence type="ECO:0000313" key="1">
    <source>
        <dbReference type="EMBL" id="CAE0133733.1"/>
    </source>
</evidence>